<feature type="non-terminal residue" evidence="2">
    <location>
        <position position="1"/>
    </location>
</feature>
<proteinExistence type="predicted"/>
<dbReference type="AlphaFoldDB" id="A0A6J4LZ68"/>
<feature type="non-terminal residue" evidence="2">
    <location>
        <position position="109"/>
    </location>
</feature>
<feature type="region of interest" description="Disordered" evidence="1">
    <location>
        <begin position="1"/>
        <end position="109"/>
    </location>
</feature>
<gene>
    <name evidence="2" type="ORF">AVDCRST_MAG68-3324</name>
</gene>
<sequence>GQETEALSRGDAPQPPGPGAGASLCDRAGGEGREEGPRVHAEVRQRPHRPLHEPDDEQAALQGRRRGQAEAERADEAPPGAAPEGDGVLPERDEARPAAPVQAPGQEAL</sequence>
<dbReference type="EMBL" id="CADCTW010000159">
    <property type="protein sequence ID" value="CAA9346060.1"/>
    <property type="molecule type" value="Genomic_DNA"/>
</dbReference>
<protein>
    <submittedName>
        <fullName evidence="2">Uncharacterized protein</fullName>
    </submittedName>
</protein>
<feature type="compositionally biased region" description="Basic and acidic residues" evidence="1">
    <location>
        <begin position="28"/>
        <end position="53"/>
    </location>
</feature>
<evidence type="ECO:0000313" key="2">
    <source>
        <dbReference type="EMBL" id="CAA9346060.1"/>
    </source>
</evidence>
<accession>A0A6J4LZ68</accession>
<evidence type="ECO:0000256" key="1">
    <source>
        <dbReference type="SAM" id="MobiDB-lite"/>
    </source>
</evidence>
<name>A0A6J4LZ68_9BACT</name>
<organism evidence="2">
    <name type="scientific">uncultured Gemmatimonadota bacterium</name>
    <dbReference type="NCBI Taxonomy" id="203437"/>
    <lineage>
        <taxon>Bacteria</taxon>
        <taxon>Pseudomonadati</taxon>
        <taxon>Gemmatimonadota</taxon>
        <taxon>environmental samples</taxon>
    </lineage>
</organism>
<feature type="compositionally biased region" description="Low complexity" evidence="1">
    <location>
        <begin position="77"/>
        <end position="87"/>
    </location>
</feature>
<reference evidence="2" key="1">
    <citation type="submission" date="2020-02" db="EMBL/GenBank/DDBJ databases">
        <authorList>
            <person name="Meier V. D."/>
        </authorList>
    </citation>
    <scope>NUCLEOTIDE SEQUENCE</scope>
    <source>
        <strain evidence="2">AVDCRST_MAG68</strain>
    </source>
</reference>
<feature type="compositionally biased region" description="Basic and acidic residues" evidence="1">
    <location>
        <begin position="67"/>
        <end position="76"/>
    </location>
</feature>